<comment type="similarity">
    <text evidence="1">Belongs to the DprA/Smf family.</text>
</comment>
<dbReference type="PANTHER" id="PTHR43022:SF1">
    <property type="entry name" value="PROTEIN SMF"/>
    <property type="match status" value="1"/>
</dbReference>
<organism evidence="3 4">
    <name type="scientific">Aciduricibacillus chroicocephali</name>
    <dbReference type="NCBI Taxonomy" id="3054939"/>
    <lineage>
        <taxon>Bacteria</taxon>
        <taxon>Bacillati</taxon>
        <taxon>Bacillota</taxon>
        <taxon>Bacilli</taxon>
        <taxon>Bacillales</taxon>
        <taxon>Bacillaceae</taxon>
        <taxon>Aciduricibacillus</taxon>
    </lineage>
</organism>
<evidence type="ECO:0000313" key="3">
    <source>
        <dbReference type="EMBL" id="WLV25749.1"/>
    </source>
</evidence>
<dbReference type="InterPro" id="IPR057666">
    <property type="entry name" value="DrpA_SLOG"/>
</dbReference>
<evidence type="ECO:0000256" key="1">
    <source>
        <dbReference type="ARBA" id="ARBA00006525"/>
    </source>
</evidence>
<dbReference type="SUPFAM" id="SSF102405">
    <property type="entry name" value="MCP/YpsA-like"/>
    <property type="match status" value="1"/>
</dbReference>
<keyword evidence="4" id="KW-1185">Reference proteome</keyword>
<dbReference type="RefSeq" id="WP_348029543.1">
    <property type="nucleotide sequence ID" value="NZ_CP129113.1"/>
</dbReference>
<proteinExistence type="inferred from homology"/>
<dbReference type="EMBL" id="CP129113">
    <property type="protein sequence ID" value="WLV25749.1"/>
    <property type="molecule type" value="Genomic_DNA"/>
</dbReference>
<accession>A0ABY9KY25</accession>
<protein>
    <submittedName>
        <fullName evidence="3">DNA-processing protein DprA</fullName>
    </submittedName>
</protein>
<reference evidence="3" key="1">
    <citation type="submission" date="2023-06" db="EMBL/GenBank/DDBJ databases">
        <title>A Treasure from Seagulls: Isolation and Description of Aciduricobacillus qingdaonensis gen. nov., sp. nov., a Rare Obligately Uric Acid-utilizing Member in the Family Bacillaceae.</title>
        <authorList>
            <person name="Liu W."/>
            <person name="Wang B."/>
        </authorList>
    </citation>
    <scope>NUCLEOTIDE SEQUENCE</scope>
    <source>
        <strain evidence="3">44XB</strain>
    </source>
</reference>
<dbReference type="Pfam" id="PF02481">
    <property type="entry name" value="DNA_processg_A"/>
    <property type="match status" value="1"/>
</dbReference>
<gene>
    <name evidence="3" type="primary">dprA</name>
    <name evidence="3" type="ORF">QR721_05965</name>
</gene>
<dbReference type="Proteomes" id="UP001180087">
    <property type="component" value="Chromosome"/>
</dbReference>
<dbReference type="Gene3D" id="3.40.50.450">
    <property type="match status" value="1"/>
</dbReference>
<dbReference type="NCBIfam" id="TIGR00732">
    <property type="entry name" value="dprA"/>
    <property type="match status" value="1"/>
</dbReference>
<sequence>MRLQEQIREEQKRIKILTWFDREYPPLLRLIKDAPLILYVLGRDHLLIQPAISVIGTRNPSAGSSHKTAAIVDPLTKAGFCIVSGLASGIDAQAHERALTVGGKTIAVLGSGFNYIYPRNHLPLSKMIANTGLLLSEYPPDTPPKKYHFPERNRIISGLSFGVVVIEALSRSGTMITVDQALDQGREVYAMPDSLFLPQSAGCHDLIGQGAKLVTCGSDITKDWVDFGARQYEPHLKHFVHTFDKSD</sequence>
<dbReference type="InterPro" id="IPR003488">
    <property type="entry name" value="DprA"/>
</dbReference>
<feature type="domain" description="Smf/DprA SLOG" evidence="2">
    <location>
        <begin position="15"/>
        <end position="223"/>
    </location>
</feature>
<evidence type="ECO:0000313" key="4">
    <source>
        <dbReference type="Proteomes" id="UP001180087"/>
    </source>
</evidence>
<dbReference type="PANTHER" id="PTHR43022">
    <property type="entry name" value="PROTEIN SMF"/>
    <property type="match status" value="1"/>
</dbReference>
<evidence type="ECO:0000259" key="2">
    <source>
        <dbReference type="Pfam" id="PF02481"/>
    </source>
</evidence>
<name>A0ABY9KY25_9BACI</name>